<evidence type="ECO:0000313" key="1">
    <source>
        <dbReference type="EMBL" id="MFC6673739.1"/>
    </source>
</evidence>
<gene>
    <name evidence="1" type="ORF">ACFQDL_29370</name>
</gene>
<dbReference type="RefSeq" id="WP_379912368.1">
    <property type="nucleotide sequence ID" value="NZ_JBHSWE010000001.1"/>
</dbReference>
<dbReference type="Proteomes" id="UP001596422">
    <property type="component" value="Unassembled WGS sequence"/>
</dbReference>
<organism evidence="1 2">
    <name type="scientific">Marinobacterium aestuariivivens</name>
    <dbReference type="NCBI Taxonomy" id="1698799"/>
    <lineage>
        <taxon>Bacteria</taxon>
        <taxon>Pseudomonadati</taxon>
        <taxon>Pseudomonadota</taxon>
        <taxon>Gammaproteobacteria</taxon>
        <taxon>Oceanospirillales</taxon>
        <taxon>Oceanospirillaceae</taxon>
        <taxon>Marinobacterium</taxon>
    </lineage>
</organism>
<evidence type="ECO:0000313" key="2">
    <source>
        <dbReference type="Proteomes" id="UP001596422"/>
    </source>
</evidence>
<accession>A0ABW2A8T2</accession>
<comment type="caution">
    <text evidence="1">The sequence shown here is derived from an EMBL/GenBank/DDBJ whole genome shotgun (WGS) entry which is preliminary data.</text>
</comment>
<keyword evidence="2" id="KW-1185">Reference proteome</keyword>
<dbReference type="EMBL" id="JBHSWE010000001">
    <property type="protein sequence ID" value="MFC6673739.1"/>
    <property type="molecule type" value="Genomic_DNA"/>
</dbReference>
<protein>
    <submittedName>
        <fullName evidence="1">Uncharacterized protein</fullName>
    </submittedName>
</protein>
<name>A0ABW2A8T2_9GAMM</name>
<sequence length="110" mass="12673">MWSERRRLFFKPASGYGSKAAYRGDKLTRRVWDQILAGRYVAQTLVMPGERRVDQADAVSPLKFDLRNYAYQGKVQWVAARLYQGQTTNFRTPGGGFAPVYAYRESLSER</sequence>
<reference evidence="2" key="1">
    <citation type="journal article" date="2019" name="Int. J. Syst. Evol. Microbiol.">
        <title>The Global Catalogue of Microorganisms (GCM) 10K type strain sequencing project: providing services to taxonomists for standard genome sequencing and annotation.</title>
        <authorList>
            <consortium name="The Broad Institute Genomics Platform"/>
            <consortium name="The Broad Institute Genome Sequencing Center for Infectious Disease"/>
            <person name="Wu L."/>
            <person name="Ma J."/>
        </authorList>
    </citation>
    <scope>NUCLEOTIDE SEQUENCE [LARGE SCALE GENOMIC DNA]</scope>
    <source>
        <strain evidence="2">NBRC 111756</strain>
    </source>
</reference>
<proteinExistence type="predicted"/>